<dbReference type="VEuPathDB" id="FungiDB:TRICI_000293"/>
<feature type="region of interest" description="Disordered" evidence="1">
    <location>
        <begin position="162"/>
        <end position="196"/>
    </location>
</feature>
<accession>A0A642VDU5</accession>
<dbReference type="AlphaFoldDB" id="A0A642VDU5"/>
<evidence type="ECO:0000313" key="3">
    <source>
        <dbReference type="Proteomes" id="UP000761534"/>
    </source>
</evidence>
<dbReference type="EMBL" id="SWFS01000027">
    <property type="protein sequence ID" value="KAA8917547.1"/>
    <property type="molecule type" value="Genomic_DNA"/>
</dbReference>
<organism evidence="2 3">
    <name type="scientific">Trichomonascus ciferrii</name>
    <dbReference type="NCBI Taxonomy" id="44093"/>
    <lineage>
        <taxon>Eukaryota</taxon>
        <taxon>Fungi</taxon>
        <taxon>Dikarya</taxon>
        <taxon>Ascomycota</taxon>
        <taxon>Saccharomycotina</taxon>
        <taxon>Dipodascomycetes</taxon>
        <taxon>Dipodascales</taxon>
        <taxon>Trichomonascaceae</taxon>
        <taxon>Trichomonascus</taxon>
        <taxon>Trichomonascus ciferrii complex</taxon>
    </lineage>
</organism>
<feature type="region of interest" description="Disordered" evidence="1">
    <location>
        <begin position="1"/>
        <end position="42"/>
    </location>
</feature>
<feature type="compositionally biased region" description="Basic and acidic residues" evidence="1">
    <location>
        <begin position="184"/>
        <end position="196"/>
    </location>
</feature>
<protein>
    <submittedName>
        <fullName evidence="2">Uncharacterized protein</fullName>
    </submittedName>
</protein>
<gene>
    <name evidence="2" type="ORF">TRICI_000293</name>
</gene>
<sequence length="317" mass="36874">MVAENSYGTNYLDKSGDESEEVVVLGPQSKKEDSVAQSESQRKRVRWDYNSSVAFMEFVNRHGYIMNQLAKPSLNNFYAAICKKLEEEDPDGVPKCEDGSPISVVQVRNKIRDLLKGCSEEDQERAETDTSERNRDLIRQIALYQQGPLNNYNEMLKERVEAVESTKKRHSEQFTNSSPQKSQKTAEKRSPKNSDLDKFEEYAQALSKDISQLYEFLSSDEYPRCRHETANTMMHDKQDQLYKDHQTRMSILEERLEGFECRIQSNLNNRLITLEDYVARMDRNHAKNMHMVVEKLNAVERKVDNSFAILNHLNKNN</sequence>
<evidence type="ECO:0000313" key="2">
    <source>
        <dbReference type="EMBL" id="KAA8917547.1"/>
    </source>
</evidence>
<feature type="compositionally biased region" description="Polar residues" evidence="1">
    <location>
        <begin position="173"/>
        <end position="183"/>
    </location>
</feature>
<proteinExistence type="predicted"/>
<dbReference type="Proteomes" id="UP000761534">
    <property type="component" value="Unassembled WGS sequence"/>
</dbReference>
<keyword evidence="3" id="KW-1185">Reference proteome</keyword>
<evidence type="ECO:0000256" key="1">
    <source>
        <dbReference type="SAM" id="MobiDB-lite"/>
    </source>
</evidence>
<name>A0A642VDU5_9ASCO</name>
<reference evidence="2" key="1">
    <citation type="journal article" date="2019" name="G3 (Bethesda)">
        <title>Genome Assemblies of Two Rare Opportunistic Yeast Pathogens: Diutina rugosa (syn. Candida rugosa) and Trichomonascus ciferrii (syn. Candida ciferrii).</title>
        <authorList>
            <person name="Mixao V."/>
            <person name="Saus E."/>
            <person name="Hansen A.P."/>
            <person name="Lass-Florl C."/>
            <person name="Gabaldon T."/>
        </authorList>
    </citation>
    <scope>NUCLEOTIDE SEQUENCE</scope>
    <source>
        <strain evidence="2">CBS 4856</strain>
    </source>
</reference>
<comment type="caution">
    <text evidence="2">The sequence shown here is derived from an EMBL/GenBank/DDBJ whole genome shotgun (WGS) entry which is preliminary data.</text>
</comment>